<dbReference type="Proteomes" id="UP001144280">
    <property type="component" value="Unassembled WGS sequence"/>
</dbReference>
<sequence>MSSLSAIGTSPRGGRDDCGAAGGEGSRARNDPAELATLIALVDAGAVRVEVTVRPFTGKTVLVP</sequence>
<comment type="caution">
    <text evidence="2">The sequence shown here is derived from an EMBL/GenBank/DDBJ whole genome shotgun (WGS) entry which is preliminary data.</text>
</comment>
<keyword evidence="3" id="KW-1185">Reference proteome</keyword>
<gene>
    <name evidence="2" type="ORF">Pa4123_39090</name>
</gene>
<feature type="region of interest" description="Disordered" evidence="1">
    <location>
        <begin position="1"/>
        <end position="29"/>
    </location>
</feature>
<evidence type="ECO:0000313" key="2">
    <source>
        <dbReference type="EMBL" id="GLH98634.1"/>
    </source>
</evidence>
<evidence type="ECO:0008006" key="4">
    <source>
        <dbReference type="Google" id="ProtNLM"/>
    </source>
</evidence>
<evidence type="ECO:0000256" key="1">
    <source>
        <dbReference type="SAM" id="MobiDB-lite"/>
    </source>
</evidence>
<dbReference type="EMBL" id="BSDI01000017">
    <property type="protein sequence ID" value="GLH98634.1"/>
    <property type="molecule type" value="Genomic_DNA"/>
</dbReference>
<evidence type="ECO:0000313" key="3">
    <source>
        <dbReference type="Proteomes" id="UP001144280"/>
    </source>
</evidence>
<protein>
    <recommendedName>
        <fullName evidence="4">Pyruvate carboxyltransferase domain-containing protein</fullName>
    </recommendedName>
</protein>
<accession>A0ABQ5QW17</accession>
<dbReference type="RefSeq" id="WP_281897722.1">
    <property type="nucleotide sequence ID" value="NZ_BSDI01000017.1"/>
</dbReference>
<reference evidence="2" key="1">
    <citation type="submission" date="2022-12" db="EMBL/GenBank/DDBJ databases">
        <title>New Phytohabitans aurantiacus sp. RD004123 nov., an actinomycete isolated from soil.</title>
        <authorList>
            <person name="Triningsih D.W."/>
            <person name="Harunari E."/>
            <person name="Igarashi Y."/>
        </authorList>
    </citation>
    <scope>NUCLEOTIDE SEQUENCE</scope>
    <source>
        <strain evidence="2">RD004123</strain>
    </source>
</reference>
<organism evidence="2 3">
    <name type="scientific">Phytohabitans aurantiacus</name>
    <dbReference type="NCBI Taxonomy" id="3016789"/>
    <lineage>
        <taxon>Bacteria</taxon>
        <taxon>Bacillati</taxon>
        <taxon>Actinomycetota</taxon>
        <taxon>Actinomycetes</taxon>
        <taxon>Micromonosporales</taxon>
        <taxon>Micromonosporaceae</taxon>
    </lineage>
</organism>
<name>A0ABQ5QW17_9ACTN</name>
<proteinExistence type="predicted"/>